<reference evidence="2" key="2">
    <citation type="submission" date="2020-09" db="EMBL/GenBank/DDBJ databases">
        <authorList>
            <person name="Sun Q."/>
            <person name="Ohkuma M."/>
        </authorList>
    </citation>
    <scope>NUCLEOTIDE SEQUENCE</scope>
    <source>
        <strain evidence="2">JCM 15759</strain>
    </source>
</reference>
<keyword evidence="1" id="KW-1133">Transmembrane helix</keyword>
<feature type="transmembrane region" description="Helical" evidence="1">
    <location>
        <begin position="262"/>
        <end position="286"/>
    </location>
</feature>
<feature type="transmembrane region" description="Helical" evidence="1">
    <location>
        <begin position="298"/>
        <end position="321"/>
    </location>
</feature>
<feature type="transmembrane region" description="Helical" evidence="1">
    <location>
        <begin position="67"/>
        <end position="86"/>
    </location>
</feature>
<feature type="transmembrane region" description="Helical" evidence="1">
    <location>
        <begin position="333"/>
        <end position="357"/>
    </location>
</feature>
<keyword evidence="1" id="KW-0472">Membrane</keyword>
<sequence length="386" mass="40292">MRPERVSRWFVTVSALFFLGFHAAMAVAAPRRVVVTLGLYGFVLHVLFGKAYALVPSYFDRDLAWELGPAVQFPLSVLGTTGLALTPLGPPWLRPVGTALWAGGVAVFLSTLGWTIRDNVTGVATGTGGPNAHREPVDRTANVAVPIALGYLALAAGGALVTVAGFGSVHPQQLSHLLATGTVALFVFGVGFRLFPRFLVAEAPRPIVTVVIAAGAVGPALLGFGLFEPGLLLVGGVIEAIAVAGFTLSYLVLFLRSERRRVGFYAVLLAVVVGVVGIGLGLTIAATGRDPALVSAHYRAMLAGFLGLTVVGAAFQFYPPAVGVWPYADDRTALLSIGLLGGGLGIQLLGLIGRFGWMRSVGTVAGVVGALCYTYLLLAAFARRWQ</sequence>
<keyword evidence="1" id="KW-0812">Transmembrane</keyword>
<gene>
    <name evidence="2" type="ORF">GCM10009006_11260</name>
</gene>
<evidence type="ECO:0000313" key="2">
    <source>
        <dbReference type="EMBL" id="GGM31470.1"/>
    </source>
</evidence>
<evidence type="ECO:0000256" key="1">
    <source>
        <dbReference type="SAM" id="Phobius"/>
    </source>
</evidence>
<proteinExistence type="predicted"/>
<accession>A0A830FKA7</accession>
<dbReference type="OrthoDB" id="206316at2157"/>
<comment type="caution">
    <text evidence="2">The sequence shown here is derived from an EMBL/GenBank/DDBJ whole genome shotgun (WGS) entry which is preliminary data.</text>
</comment>
<name>A0A830FKA7_HALAR</name>
<organism evidence="2 3">
    <name type="scientific">Haloarcula argentinensis</name>
    <dbReference type="NCBI Taxonomy" id="43776"/>
    <lineage>
        <taxon>Archaea</taxon>
        <taxon>Methanobacteriati</taxon>
        <taxon>Methanobacteriota</taxon>
        <taxon>Stenosarchaea group</taxon>
        <taxon>Halobacteria</taxon>
        <taxon>Halobacteriales</taxon>
        <taxon>Haloarculaceae</taxon>
        <taxon>Haloarcula</taxon>
    </lineage>
</organism>
<protein>
    <submittedName>
        <fullName evidence="2">Uncharacterized protein</fullName>
    </submittedName>
</protein>
<dbReference type="Proteomes" id="UP000656367">
    <property type="component" value="Unassembled WGS sequence"/>
</dbReference>
<feature type="transmembrane region" description="Helical" evidence="1">
    <location>
        <begin position="98"/>
        <end position="116"/>
    </location>
</feature>
<reference evidence="2" key="1">
    <citation type="journal article" date="2014" name="Int. J. Syst. Evol. Microbiol.">
        <title>Complete genome sequence of Corynebacterium casei LMG S-19264T (=DSM 44701T), isolated from a smear-ripened cheese.</title>
        <authorList>
            <consortium name="US DOE Joint Genome Institute (JGI-PGF)"/>
            <person name="Walter F."/>
            <person name="Albersmeier A."/>
            <person name="Kalinowski J."/>
            <person name="Ruckert C."/>
        </authorList>
    </citation>
    <scope>NUCLEOTIDE SEQUENCE</scope>
    <source>
        <strain evidence="2">JCM 15759</strain>
    </source>
</reference>
<feature type="transmembrane region" description="Helical" evidence="1">
    <location>
        <begin position="143"/>
        <end position="168"/>
    </location>
</feature>
<evidence type="ECO:0000313" key="3">
    <source>
        <dbReference type="Proteomes" id="UP000656367"/>
    </source>
</evidence>
<feature type="transmembrane region" description="Helical" evidence="1">
    <location>
        <begin position="363"/>
        <end position="382"/>
    </location>
</feature>
<feature type="transmembrane region" description="Helical" evidence="1">
    <location>
        <begin position="207"/>
        <end position="227"/>
    </location>
</feature>
<feature type="transmembrane region" description="Helical" evidence="1">
    <location>
        <begin position="233"/>
        <end position="255"/>
    </location>
</feature>
<dbReference type="RefSeq" id="WP_188851746.1">
    <property type="nucleotide sequence ID" value="NZ_BMON01000001.1"/>
</dbReference>
<feature type="transmembrane region" description="Helical" evidence="1">
    <location>
        <begin position="174"/>
        <end position="195"/>
    </location>
</feature>
<feature type="transmembrane region" description="Helical" evidence="1">
    <location>
        <begin position="38"/>
        <end position="55"/>
    </location>
</feature>
<dbReference type="EMBL" id="BMON01000001">
    <property type="protein sequence ID" value="GGM31470.1"/>
    <property type="molecule type" value="Genomic_DNA"/>
</dbReference>
<dbReference type="AlphaFoldDB" id="A0A830FKA7"/>